<evidence type="ECO:0000313" key="1">
    <source>
        <dbReference type="EMBL" id="GME82974.1"/>
    </source>
</evidence>
<dbReference type="Proteomes" id="UP001165064">
    <property type="component" value="Unassembled WGS sequence"/>
</dbReference>
<proteinExistence type="predicted"/>
<sequence>MLKETTKTKGDALNWLSFGKFVWAHLILTSRAFPYRFISPSNEDTLSSTEVYKKAVMLLPVIDLLNHEPRNQVSWYGSPQGFEISIPEPTSAESKSNIPLELFNNYGPKGNEELFMGYGFCIPENEFENLHLSLNLSGLVDSLIVQINDPLNRWCFNLPQLSDYTYAIDDSSNNHDHGTVVNDNDETNRMEVMKERVNQLKNDPTVIYICNKNHVIPDGLLELYSLMCKNPGEEGITLNAKLNGLNQLRDALDVKFKGKLDRLPANLNDETIKYYSEIDSSFGKQSLRNHENCKVYKSTQLTIYNLMKSEIKSLERTLLKQYRKKLITLKDILKKDYLFDPFFDFFEFESSVSKMDKFEKDQFVLIWSLAVVNRTLTKTDHHEQNSNEEPEINMPLDWITQEFQKAYHKNETSPIIQDQETVARLTELYNQLIPRLIQSEPKLTENGKHWDKESFFAAYYVYRHNSYEKGSDLEPILIVPTSL</sequence>
<organism evidence="1 2">
    <name type="scientific">Ambrosiozyma monospora</name>
    <name type="common">Yeast</name>
    <name type="synonym">Endomycopsis monosporus</name>
    <dbReference type="NCBI Taxonomy" id="43982"/>
    <lineage>
        <taxon>Eukaryota</taxon>
        <taxon>Fungi</taxon>
        <taxon>Dikarya</taxon>
        <taxon>Ascomycota</taxon>
        <taxon>Saccharomycotina</taxon>
        <taxon>Pichiomycetes</taxon>
        <taxon>Pichiales</taxon>
        <taxon>Pichiaceae</taxon>
        <taxon>Ambrosiozyma</taxon>
    </lineage>
</organism>
<name>A0ACB5T7Z5_AMBMO</name>
<gene>
    <name evidence="1" type="ORF">Amon02_000587500</name>
</gene>
<accession>A0ACB5T7Z5</accession>
<reference evidence="1" key="1">
    <citation type="submission" date="2023-04" db="EMBL/GenBank/DDBJ databases">
        <title>Ambrosiozyma monospora NBRC 10751.</title>
        <authorList>
            <person name="Ichikawa N."/>
            <person name="Sato H."/>
            <person name="Tonouchi N."/>
        </authorList>
    </citation>
    <scope>NUCLEOTIDE SEQUENCE</scope>
    <source>
        <strain evidence="1">NBRC 10751</strain>
    </source>
</reference>
<evidence type="ECO:0000313" key="2">
    <source>
        <dbReference type="Proteomes" id="UP001165064"/>
    </source>
</evidence>
<protein>
    <submittedName>
        <fullName evidence="1">Unnamed protein product</fullName>
    </submittedName>
</protein>
<keyword evidence="2" id="KW-1185">Reference proteome</keyword>
<comment type="caution">
    <text evidence="1">The sequence shown here is derived from an EMBL/GenBank/DDBJ whole genome shotgun (WGS) entry which is preliminary data.</text>
</comment>
<dbReference type="EMBL" id="BSXS01004429">
    <property type="protein sequence ID" value="GME82974.1"/>
    <property type="molecule type" value="Genomic_DNA"/>
</dbReference>